<reference evidence="2" key="1">
    <citation type="submission" date="2023-04" db="EMBL/GenBank/DDBJ databases">
        <authorList>
            <consortium name="ELIXIR-Norway"/>
        </authorList>
    </citation>
    <scope>NUCLEOTIDE SEQUENCE [LARGE SCALE GENOMIC DNA]</scope>
</reference>
<protein>
    <submittedName>
        <fullName evidence="2">Uncharacterized protein</fullName>
    </submittedName>
</protein>
<organism evidence="2 3">
    <name type="scientific">Rangifer tarandus platyrhynchus</name>
    <name type="common">Svalbard reindeer</name>
    <dbReference type="NCBI Taxonomy" id="3082113"/>
    <lineage>
        <taxon>Eukaryota</taxon>
        <taxon>Metazoa</taxon>
        <taxon>Chordata</taxon>
        <taxon>Craniata</taxon>
        <taxon>Vertebrata</taxon>
        <taxon>Euteleostomi</taxon>
        <taxon>Mammalia</taxon>
        <taxon>Eutheria</taxon>
        <taxon>Laurasiatheria</taxon>
        <taxon>Artiodactyla</taxon>
        <taxon>Ruminantia</taxon>
        <taxon>Pecora</taxon>
        <taxon>Cervidae</taxon>
        <taxon>Odocoileinae</taxon>
        <taxon>Rangifer</taxon>
    </lineage>
</organism>
<name>A0ABN8XYL7_RANTA</name>
<dbReference type="EMBL" id="OX459947">
    <property type="protein sequence ID" value="CAI9154166.1"/>
    <property type="molecule type" value="Genomic_DNA"/>
</dbReference>
<keyword evidence="3" id="KW-1185">Reference proteome</keyword>
<proteinExistence type="predicted"/>
<gene>
    <name evidence="2" type="ORF">MRATA1EN1_LOCUS3128</name>
</gene>
<sequence length="80" mass="8282">MVTPCAQEAQGSRNRPCALPAECPGQREAGSARAPSLPGWPLPFPAPRAAPPSKPELSLLTGAHGLAALMSEPADGRDWI</sequence>
<evidence type="ECO:0000313" key="3">
    <source>
        <dbReference type="Proteomes" id="UP001176941"/>
    </source>
</evidence>
<feature type="compositionally biased region" description="Pro residues" evidence="1">
    <location>
        <begin position="38"/>
        <end position="54"/>
    </location>
</feature>
<evidence type="ECO:0000313" key="2">
    <source>
        <dbReference type="EMBL" id="CAI9154166.1"/>
    </source>
</evidence>
<feature type="region of interest" description="Disordered" evidence="1">
    <location>
        <begin position="25"/>
        <end position="56"/>
    </location>
</feature>
<dbReference type="Proteomes" id="UP001176941">
    <property type="component" value="Chromosome 11"/>
</dbReference>
<accession>A0ABN8XYL7</accession>
<evidence type="ECO:0000256" key="1">
    <source>
        <dbReference type="SAM" id="MobiDB-lite"/>
    </source>
</evidence>